<evidence type="ECO:0000256" key="8">
    <source>
        <dbReference type="ARBA" id="ARBA00023136"/>
    </source>
</evidence>
<feature type="transmembrane region" description="Helical" evidence="9">
    <location>
        <begin position="304"/>
        <end position="326"/>
    </location>
</feature>
<keyword evidence="4 9" id="KW-1003">Cell membrane</keyword>
<keyword evidence="7 9" id="KW-1133">Transmembrane helix</keyword>
<keyword evidence="5 9" id="KW-0169">Cobalamin biosynthesis</keyword>
<dbReference type="GO" id="GO:0005886">
    <property type="term" value="C:plasma membrane"/>
    <property type="evidence" value="ECO:0007669"/>
    <property type="project" value="UniProtKB-SubCell"/>
</dbReference>
<dbReference type="EMBL" id="CP118101">
    <property type="protein sequence ID" value="WDH83907.1"/>
    <property type="molecule type" value="Genomic_DNA"/>
</dbReference>
<dbReference type="GO" id="GO:0009236">
    <property type="term" value="P:cobalamin biosynthetic process"/>
    <property type="evidence" value="ECO:0007669"/>
    <property type="project" value="UniProtKB-UniRule"/>
</dbReference>
<comment type="subcellular location">
    <subcellularLocation>
        <location evidence="1 9">Cell membrane</location>
        <topology evidence="1 9">Multi-pass membrane protein</topology>
    </subcellularLocation>
</comment>
<reference evidence="10" key="1">
    <citation type="submission" date="2023-02" db="EMBL/GenBank/DDBJ databases">
        <title>Pathogen: clinical or host-associated sample.</title>
        <authorList>
            <person name="Hergert J."/>
            <person name="Casey R."/>
            <person name="Wagner J."/>
            <person name="Young E.L."/>
            <person name="Oakeson K.F."/>
        </authorList>
    </citation>
    <scope>NUCLEOTIDE SEQUENCE</scope>
    <source>
        <strain evidence="10">2022CK-00830</strain>
    </source>
</reference>
<feature type="transmembrane region" description="Helical" evidence="9">
    <location>
        <begin position="157"/>
        <end position="178"/>
    </location>
</feature>
<dbReference type="HAMAP" id="MF_00024">
    <property type="entry name" value="CobD_CbiB"/>
    <property type="match status" value="1"/>
</dbReference>
<accession>A0AAX3N2T4</accession>
<proteinExistence type="inferred from homology"/>
<comment type="function">
    <text evidence="9">Converts cobyric acid to cobinamide by the addition of aminopropanol on the F carboxylic group.</text>
</comment>
<dbReference type="RefSeq" id="WP_047912089.1">
    <property type="nucleotide sequence ID" value="NZ_CP118101.1"/>
</dbReference>
<gene>
    <name evidence="10" type="primary">cbiB</name>
    <name evidence="9" type="synonym">cobD</name>
    <name evidence="10" type="ORF">PUW23_06735</name>
</gene>
<evidence type="ECO:0000313" key="11">
    <source>
        <dbReference type="Proteomes" id="UP001220962"/>
    </source>
</evidence>
<evidence type="ECO:0000256" key="2">
    <source>
        <dbReference type="ARBA" id="ARBA00004953"/>
    </source>
</evidence>
<comment type="caution">
    <text evidence="9">Lacks conserved residue(s) required for the propagation of feature annotation.</text>
</comment>
<sequence length="327" mass="35773">MILALILLCAYILDRIIGDPRWIPHPVIGMGKGISLLEKSIRSKVTSNKGLLFAGFLFPIVIVGGSFLITWAVLKLLAIVHPYLAVAAEIVLIATTIAAKGLKEAGMEVYKHLRNRQLPEARRSLGMIVGRDTDHLDEPEIVRGTVETIAENIVDAIISPLFYALIGGAPLAMAYRAVNTLDSMVGYKNEKYFYLGKASARLDDAANYLPARISALLLFASARILGLHVENSIRTVKEDASKHPSPNGGYPESAVAGAIGIRLGGYNVYHGVESFRAYMGKPYHTLEAAHIKTSITMMFVSSSLFILILCALLSVLSIFGMEWMWWT</sequence>
<keyword evidence="6 9" id="KW-0812">Transmembrane</keyword>
<dbReference type="GO" id="GO:0048472">
    <property type="term" value="F:threonine-phosphate decarboxylase activity"/>
    <property type="evidence" value="ECO:0007669"/>
    <property type="project" value="InterPro"/>
</dbReference>
<evidence type="ECO:0000256" key="4">
    <source>
        <dbReference type="ARBA" id="ARBA00022475"/>
    </source>
</evidence>
<protein>
    <recommendedName>
        <fullName evidence="9">Cobalamin biosynthesis protein CobD</fullName>
    </recommendedName>
</protein>
<feature type="transmembrane region" description="Helical" evidence="9">
    <location>
        <begin position="51"/>
        <end position="74"/>
    </location>
</feature>
<comment type="similarity">
    <text evidence="3 9">Belongs to the CobD/CbiB family.</text>
</comment>
<keyword evidence="8 9" id="KW-0472">Membrane</keyword>
<organism evidence="10 11">
    <name type="scientific">Paenibacillus urinalis</name>
    <dbReference type="NCBI Taxonomy" id="521520"/>
    <lineage>
        <taxon>Bacteria</taxon>
        <taxon>Bacillati</taxon>
        <taxon>Bacillota</taxon>
        <taxon>Bacilli</taxon>
        <taxon>Bacillales</taxon>
        <taxon>Paenibacillaceae</taxon>
        <taxon>Paenibacillus</taxon>
    </lineage>
</organism>
<dbReference type="PANTHER" id="PTHR34308:SF1">
    <property type="entry name" value="COBALAMIN BIOSYNTHESIS PROTEIN CBIB"/>
    <property type="match status" value="1"/>
</dbReference>
<dbReference type="AlphaFoldDB" id="A0AAX3N2T4"/>
<evidence type="ECO:0000256" key="5">
    <source>
        <dbReference type="ARBA" id="ARBA00022573"/>
    </source>
</evidence>
<name>A0AAX3N2T4_9BACL</name>
<dbReference type="Pfam" id="PF03186">
    <property type="entry name" value="CobD_Cbib"/>
    <property type="match status" value="1"/>
</dbReference>
<evidence type="ECO:0000256" key="1">
    <source>
        <dbReference type="ARBA" id="ARBA00004651"/>
    </source>
</evidence>
<comment type="pathway">
    <text evidence="2 9">Cofactor biosynthesis; adenosylcobalamin biosynthesis.</text>
</comment>
<evidence type="ECO:0000256" key="7">
    <source>
        <dbReference type="ARBA" id="ARBA00022989"/>
    </source>
</evidence>
<dbReference type="NCBIfam" id="TIGR00380">
    <property type="entry name" value="cobal_cbiB"/>
    <property type="match status" value="1"/>
</dbReference>
<dbReference type="GO" id="GO:0015420">
    <property type="term" value="F:ABC-type vitamin B12 transporter activity"/>
    <property type="evidence" value="ECO:0007669"/>
    <property type="project" value="UniProtKB-UniRule"/>
</dbReference>
<dbReference type="InterPro" id="IPR004485">
    <property type="entry name" value="Cobalamin_biosynth_CobD/CbiB"/>
</dbReference>
<dbReference type="PANTHER" id="PTHR34308">
    <property type="entry name" value="COBALAMIN BIOSYNTHESIS PROTEIN CBIB"/>
    <property type="match status" value="1"/>
</dbReference>
<feature type="transmembrane region" description="Helical" evidence="9">
    <location>
        <begin position="83"/>
        <end position="102"/>
    </location>
</feature>
<evidence type="ECO:0000313" key="10">
    <source>
        <dbReference type="EMBL" id="WDH83907.1"/>
    </source>
</evidence>
<evidence type="ECO:0000256" key="3">
    <source>
        <dbReference type="ARBA" id="ARBA00006263"/>
    </source>
</evidence>
<dbReference type="Proteomes" id="UP001220962">
    <property type="component" value="Chromosome"/>
</dbReference>
<evidence type="ECO:0000256" key="9">
    <source>
        <dbReference type="HAMAP-Rule" id="MF_00024"/>
    </source>
</evidence>
<evidence type="ECO:0000256" key="6">
    <source>
        <dbReference type="ARBA" id="ARBA00022692"/>
    </source>
</evidence>